<keyword evidence="2 10" id="KW-0813">Transport</keyword>
<feature type="transmembrane region" description="Helical" evidence="10">
    <location>
        <begin position="298"/>
        <end position="328"/>
    </location>
</feature>
<dbReference type="Gene3D" id="6.10.140.1330">
    <property type="match status" value="1"/>
</dbReference>
<dbReference type="Pfam" id="PF00999">
    <property type="entry name" value="Na_H_Exchanger"/>
    <property type="match status" value="1"/>
</dbReference>
<dbReference type="NCBIfam" id="TIGR00831">
    <property type="entry name" value="a_cpa1"/>
    <property type="match status" value="1"/>
</dbReference>
<comment type="caution">
    <text evidence="10">Lacks conserved residue(s) required for the propagation of feature annotation.</text>
</comment>
<evidence type="ECO:0000313" key="12">
    <source>
        <dbReference type="EMBL" id="GGC69896.1"/>
    </source>
</evidence>
<dbReference type="RefSeq" id="WP_188610041.1">
    <property type="nucleotide sequence ID" value="NZ_BMGG01000005.1"/>
</dbReference>
<dbReference type="EMBL" id="BMGG01000005">
    <property type="protein sequence ID" value="GGC69896.1"/>
    <property type="molecule type" value="Genomic_DNA"/>
</dbReference>
<reference evidence="12" key="1">
    <citation type="journal article" date="2014" name="Int. J. Syst. Evol. Microbiol.">
        <title>Complete genome sequence of Corynebacterium casei LMG S-19264T (=DSM 44701T), isolated from a smear-ripened cheese.</title>
        <authorList>
            <consortium name="US DOE Joint Genome Institute (JGI-PGF)"/>
            <person name="Walter F."/>
            <person name="Albersmeier A."/>
            <person name="Kalinowski J."/>
            <person name="Ruckert C."/>
        </authorList>
    </citation>
    <scope>NUCLEOTIDE SEQUENCE</scope>
    <source>
        <strain evidence="12">CGMCC 1.12919</strain>
    </source>
</reference>
<evidence type="ECO:0000259" key="11">
    <source>
        <dbReference type="Pfam" id="PF00999"/>
    </source>
</evidence>
<feature type="transmembrane region" description="Helical" evidence="10">
    <location>
        <begin position="349"/>
        <end position="369"/>
    </location>
</feature>
<keyword evidence="10" id="KW-0050">Antiport</keyword>
<evidence type="ECO:0000256" key="1">
    <source>
        <dbReference type="ARBA" id="ARBA00004651"/>
    </source>
</evidence>
<feature type="transmembrane region" description="Helical" evidence="10">
    <location>
        <begin position="384"/>
        <end position="404"/>
    </location>
</feature>
<dbReference type="GO" id="GO:0098719">
    <property type="term" value="P:sodium ion import across plasma membrane"/>
    <property type="evidence" value="ECO:0007669"/>
    <property type="project" value="TreeGrafter"/>
</dbReference>
<evidence type="ECO:0000256" key="3">
    <source>
        <dbReference type="ARBA" id="ARBA00022475"/>
    </source>
</evidence>
<dbReference type="InterPro" id="IPR004705">
    <property type="entry name" value="Cation/H_exchanger_CPA1_bac"/>
</dbReference>
<feature type="transmembrane region" description="Helical" evidence="10">
    <location>
        <begin position="83"/>
        <end position="105"/>
    </location>
</feature>
<comment type="similarity">
    <text evidence="10">Belongs to the monovalent cation:proton antiporter 1 (CPA1) transporter (TC 2.A.36) family.</text>
</comment>
<evidence type="ECO:0000256" key="2">
    <source>
        <dbReference type="ARBA" id="ARBA00022448"/>
    </source>
</evidence>
<keyword evidence="9 10" id="KW-0739">Sodium transport</keyword>
<evidence type="ECO:0000256" key="8">
    <source>
        <dbReference type="ARBA" id="ARBA00023136"/>
    </source>
</evidence>
<comment type="caution">
    <text evidence="12">The sequence shown here is derived from an EMBL/GenBank/DDBJ whole genome shotgun (WGS) entry which is preliminary data.</text>
</comment>
<reference evidence="12" key="2">
    <citation type="submission" date="2020-09" db="EMBL/GenBank/DDBJ databases">
        <authorList>
            <person name="Sun Q."/>
            <person name="Zhou Y."/>
        </authorList>
    </citation>
    <scope>NUCLEOTIDE SEQUENCE</scope>
    <source>
        <strain evidence="12">CGMCC 1.12919</strain>
    </source>
</reference>
<dbReference type="GO" id="GO:0015386">
    <property type="term" value="F:potassium:proton antiporter activity"/>
    <property type="evidence" value="ECO:0007669"/>
    <property type="project" value="TreeGrafter"/>
</dbReference>
<dbReference type="GO" id="GO:0005886">
    <property type="term" value="C:plasma membrane"/>
    <property type="evidence" value="ECO:0007669"/>
    <property type="project" value="UniProtKB-SubCell"/>
</dbReference>
<feature type="transmembrane region" description="Helical" evidence="10">
    <location>
        <begin position="111"/>
        <end position="131"/>
    </location>
</feature>
<keyword evidence="10" id="KW-0997">Cell inner membrane</keyword>
<keyword evidence="4 10" id="KW-0812">Transmembrane</keyword>
<sequence>MATFEWIIALLLAAALLAVLARRMGIPYPTLLALGGACLALLPQSPNWTLEPELALALFVAPVLLDAAYDTSTRDLRANWLPIAGLAICAVCLTTLAVAVTARLLLPEMPWAIAIALGAILAPPDAAAVSAVMRQVGLPHRLLKIIEGESLLNDATALLIYRLAIGTAVAQGLSDLSLAPALALGVVGSVLAGWALGRLLSWVIGLFEDAPTAIIVQFATTFGVWILAERMGLSAILTIVVYAIVIARTSPIRTPARLRVPAYAVWETVVFVLNAFAFVLIGMQIGPIWRRLDPSEHAAYGVFALAALATVVAIRFVWVAGYGGAIRLKMALRGSPAGRRPEVSSARNALVMSWSGMRGIVTLAAAFAIPETLRDGSPFPHRDLILLTAFVVVLGTLVIQGLTLKPLIRALRMSDDDPVGHEIGRARAEAYRAALAAIDADHSLEADVLRKEYSGLIEQADRHPHGLAPGELPGDPLRRRAIRAARQRAYDMRRRGEIGDDAYHALEEEFDWAELSAERN</sequence>
<evidence type="ECO:0000256" key="10">
    <source>
        <dbReference type="RuleBase" id="RU366002"/>
    </source>
</evidence>
<dbReference type="InterPro" id="IPR018422">
    <property type="entry name" value="Cation/H_exchanger_CPA1"/>
</dbReference>
<evidence type="ECO:0000256" key="7">
    <source>
        <dbReference type="ARBA" id="ARBA00023065"/>
    </source>
</evidence>
<feature type="transmembrane region" description="Helical" evidence="10">
    <location>
        <begin position="176"/>
        <end position="197"/>
    </location>
</feature>
<keyword evidence="3" id="KW-1003">Cell membrane</keyword>
<accession>A0A916UEU9</accession>
<feature type="transmembrane region" description="Helical" evidence="10">
    <location>
        <begin position="263"/>
        <end position="286"/>
    </location>
</feature>
<evidence type="ECO:0000256" key="9">
    <source>
        <dbReference type="ARBA" id="ARBA00023201"/>
    </source>
</evidence>
<dbReference type="GO" id="GO:0051453">
    <property type="term" value="P:regulation of intracellular pH"/>
    <property type="evidence" value="ECO:0007669"/>
    <property type="project" value="TreeGrafter"/>
</dbReference>
<dbReference type="GO" id="GO:0015385">
    <property type="term" value="F:sodium:proton antiporter activity"/>
    <property type="evidence" value="ECO:0007669"/>
    <property type="project" value="InterPro"/>
</dbReference>
<comment type="function">
    <text evidence="10">Na(+)/H(+) antiporter that extrudes sodium in exchange for external protons.</text>
</comment>
<keyword evidence="6 10" id="KW-0915">Sodium</keyword>
<dbReference type="PANTHER" id="PTHR10110">
    <property type="entry name" value="SODIUM/HYDROGEN EXCHANGER"/>
    <property type="match status" value="1"/>
</dbReference>
<protein>
    <submittedName>
        <fullName evidence="12">Sodium:proton antiporter</fullName>
    </submittedName>
</protein>
<proteinExistence type="inferred from homology"/>
<organism evidence="12 13">
    <name type="scientific">Chelatococcus reniformis</name>
    <dbReference type="NCBI Taxonomy" id="1494448"/>
    <lineage>
        <taxon>Bacteria</taxon>
        <taxon>Pseudomonadati</taxon>
        <taxon>Pseudomonadota</taxon>
        <taxon>Alphaproteobacteria</taxon>
        <taxon>Hyphomicrobiales</taxon>
        <taxon>Chelatococcaceae</taxon>
        <taxon>Chelatococcus</taxon>
    </lineage>
</organism>
<dbReference type="PANTHER" id="PTHR10110:SF86">
    <property type="entry name" value="SODIUM_HYDROGEN EXCHANGER 7"/>
    <property type="match status" value="1"/>
</dbReference>
<dbReference type="AlphaFoldDB" id="A0A916UEU9"/>
<evidence type="ECO:0000256" key="4">
    <source>
        <dbReference type="ARBA" id="ARBA00022692"/>
    </source>
</evidence>
<evidence type="ECO:0000313" key="13">
    <source>
        <dbReference type="Proteomes" id="UP000637002"/>
    </source>
</evidence>
<evidence type="ECO:0000256" key="6">
    <source>
        <dbReference type="ARBA" id="ARBA00023053"/>
    </source>
</evidence>
<keyword evidence="8 10" id="KW-0472">Membrane</keyword>
<comment type="subcellular location">
    <subcellularLocation>
        <location evidence="10">Cell inner membrane</location>
        <topology evidence="10">Multi-pass membrane protein</topology>
    </subcellularLocation>
    <subcellularLocation>
        <location evidence="1">Cell membrane</location>
        <topology evidence="1">Multi-pass membrane protein</topology>
    </subcellularLocation>
</comment>
<name>A0A916UEU9_9HYPH</name>
<keyword evidence="7 10" id="KW-0406">Ion transport</keyword>
<feature type="domain" description="Cation/H+ exchanger transmembrane" evidence="11">
    <location>
        <begin position="13"/>
        <end position="409"/>
    </location>
</feature>
<evidence type="ECO:0000256" key="5">
    <source>
        <dbReference type="ARBA" id="ARBA00022989"/>
    </source>
</evidence>
<feature type="transmembrane region" description="Helical" evidence="10">
    <location>
        <begin position="233"/>
        <end position="251"/>
    </location>
</feature>
<dbReference type="InterPro" id="IPR006153">
    <property type="entry name" value="Cation/H_exchanger_TM"/>
</dbReference>
<dbReference type="Proteomes" id="UP000637002">
    <property type="component" value="Unassembled WGS sequence"/>
</dbReference>
<gene>
    <name evidence="12" type="ORF">GCM10010994_30580</name>
</gene>
<keyword evidence="5 10" id="KW-1133">Transmembrane helix</keyword>
<keyword evidence="13" id="KW-1185">Reference proteome</keyword>